<name>A0AAV9EHS9_ACOCL</name>
<dbReference type="EMBL" id="JAUJYO010000006">
    <property type="protein sequence ID" value="KAK1313061.1"/>
    <property type="molecule type" value="Genomic_DNA"/>
</dbReference>
<keyword evidence="1" id="KW-0472">Membrane</keyword>
<comment type="caution">
    <text evidence="2">The sequence shown here is derived from an EMBL/GenBank/DDBJ whole genome shotgun (WGS) entry which is preliminary data.</text>
</comment>
<keyword evidence="1" id="KW-1133">Transmembrane helix</keyword>
<keyword evidence="1" id="KW-0812">Transmembrane</keyword>
<dbReference type="PANTHER" id="PTHR37254:SF1">
    <property type="entry name" value="OS01G0100500 PROTEIN"/>
    <property type="match status" value="1"/>
</dbReference>
<keyword evidence="3" id="KW-1185">Reference proteome</keyword>
<feature type="transmembrane region" description="Helical" evidence="1">
    <location>
        <begin position="75"/>
        <end position="97"/>
    </location>
</feature>
<dbReference type="AlphaFoldDB" id="A0AAV9EHS9"/>
<reference evidence="2" key="1">
    <citation type="journal article" date="2023" name="Nat. Commun.">
        <title>Diploid and tetraploid genomes of Acorus and the evolution of monocots.</title>
        <authorList>
            <person name="Ma L."/>
            <person name="Liu K.W."/>
            <person name="Li Z."/>
            <person name="Hsiao Y.Y."/>
            <person name="Qi Y."/>
            <person name="Fu T."/>
            <person name="Tang G.D."/>
            <person name="Zhang D."/>
            <person name="Sun W.H."/>
            <person name="Liu D.K."/>
            <person name="Li Y."/>
            <person name="Chen G.Z."/>
            <person name="Liu X.D."/>
            <person name="Liao X.Y."/>
            <person name="Jiang Y.T."/>
            <person name="Yu X."/>
            <person name="Hao Y."/>
            <person name="Huang J."/>
            <person name="Zhao X.W."/>
            <person name="Ke S."/>
            <person name="Chen Y.Y."/>
            <person name="Wu W.L."/>
            <person name="Hsu J.L."/>
            <person name="Lin Y.F."/>
            <person name="Huang M.D."/>
            <person name="Li C.Y."/>
            <person name="Huang L."/>
            <person name="Wang Z.W."/>
            <person name="Zhao X."/>
            <person name="Zhong W.Y."/>
            <person name="Peng D.H."/>
            <person name="Ahmad S."/>
            <person name="Lan S."/>
            <person name="Zhang J.S."/>
            <person name="Tsai W.C."/>
            <person name="Van de Peer Y."/>
            <person name="Liu Z.J."/>
        </authorList>
    </citation>
    <scope>NUCLEOTIDE SEQUENCE</scope>
    <source>
        <strain evidence="2">CP</strain>
    </source>
</reference>
<dbReference type="PROSITE" id="PS51257">
    <property type="entry name" value="PROKAR_LIPOPROTEIN"/>
    <property type="match status" value="1"/>
</dbReference>
<feature type="transmembrane region" description="Helical" evidence="1">
    <location>
        <begin position="394"/>
        <end position="415"/>
    </location>
</feature>
<evidence type="ECO:0000313" key="2">
    <source>
        <dbReference type="EMBL" id="KAK1313061.1"/>
    </source>
</evidence>
<protein>
    <submittedName>
        <fullName evidence="2">Uncharacterized protein</fullName>
    </submittedName>
</protein>
<organism evidence="2 3">
    <name type="scientific">Acorus calamus</name>
    <name type="common">Sweet flag</name>
    <dbReference type="NCBI Taxonomy" id="4465"/>
    <lineage>
        <taxon>Eukaryota</taxon>
        <taxon>Viridiplantae</taxon>
        <taxon>Streptophyta</taxon>
        <taxon>Embryophyta</taxon>
        <taxon>Tracheophyta</taxon>
        <taxon>Spermatophyta</taxon>
        <taxon>Magnoliopsida</taxon>
        <taxon>Liliopsida</taxon>
        <taxon>Acoraceae</taxon>
        <taxon>Acorus</taxon>
    </lineage>
</organism>
<reference evidence="2" key="2">
    <citation type="submission" date="2023-06" db="EMBL/GenBank/DDBJ databases">
        <authorList>
            <person name="Ma L."/>
            <person name="Liu K.-W."/>
            <person name="Li Z."/>
            <person name="Hsiao Y.-Y."/>
            <person name="Qi Y."/>
            <person name="Fu T."/>
            <person name="Tang G."/>
            <person name="Zhang D."/>
            <person name="Sun W.-H."/>
            <person name="Liu D.-K."/>
            <person name="Li Y."/>
            <person name="Chen G.-Z."/>
            <person name="Liu X.-D."/>
            <person name="Liao X.-Y."/>
            <person name="Jiang Y.-T."/>
            <person name="Yu X."/>
            <person name="Hao Y."/>
            <person name="Huang J."/>
            <person name="Zhao X.-W."/>
            <person name="Ke S."/>
            <person name="Chen Y.-Y."/>
            <person name="Wu W.-L."/>
            <person name="Hsu J.-L."/>
            <person name="Lin Y.-F."/>
            <person name="Huang M.-D."/>
            <person name="Li C.-Y."/>
            <person name="Huang L."/>
            <person name="Wang Z.-W."/>
            <person name="Zhao X."/>
            <person name="Zhong W.-Y."/>
            <person name="Peng D.-H."/>
            <person name="Ahmad S."/>
            <person name="Lan S."/>
            <person name="Zhang J.-S."/>
            <person name="Tsai W.-C."/>
            <person name="Van De Peer Y."/>
            <person name="Liu Z.-J."/>
        </authorList>
    </citation>
    <scope>NUCLEOTIDE SEQUENCE</scope>
    <source>
        <strain evidence="2">CP</strain>
        <tissue evidence="2">Leaves</tissue>
    </source>
</reference>
<gene>
    <name evidence="2" type="ORF">QJS10_CPA06g01110</name>
</gene>
<accession>A0AAV9EHS9</accession>
<feature type="transmembrane region" description="Helical" evidence="1">
    <location>
        <begin position="144"/>
        <end position="164"/>
    </location>
</feature>
<dbReference type="Proteomes" id="UP001180020">
    <property type="component" value="Unassembled WGS sequence"/>
</dbReference>
<proteinExistence type="predicted"/>
<dbReference type="PANTHER" id="PTHR37254">
    <property type="entry name" value="OS01G0100500 PROTEIN"/>
    <property type="match status" value="1"/>
</dbReference>
<sequence length="526" mass="60135">MSAPGKSCPPNSFSYNTSLCACSPGYYNASDGACTLFEGGWDDWLVRSGVDDPPTFLSTVLSFDTIRRFTQSQAVFLEATLFAVVSWLVFCLVIRFLRVDDEGRSVWFRIRWWISRFDVCYATRHWLDDRQVVVKRKTELGGTFSVASLILFIGLFTALLYQVISKRSIEVNKLRAANALDLLSFINDVDFNITVISSMSCSHLRGLSTLVIGSPGSIDHRVFPLSNYANYYCHNTSKGPTVNIKCSNCRFPRDNYYISWQFVDLPNDPAMAVGFHFNLTTSAHNDKKKYVNFVSGSLKSESNLTERPKTFRGADINVLKINLFPRIYHKFHNLSLIQPLFHDFLPGSSFFGVRELKDSLQSSSDGLINMTLHVTFLSDYIVEIYNENISGPVVFLADVGGLCAICFTLFYLCLLQFEFRMKKLRNEDSVFRNIRSRRRAKRHWDKLRKYVIYTWGHSNVDGNNSISNKNDRIIRSSGIGSLHKKKQQYRRDTIELDKAPIIPTDKEFTPDRQQTESVASFECIQP</sequence>
<evidence type="ECO:0000256" key="1">
    <source>
        <dbReference type="SAM" id="Phobius"/>
    </source>
</evidence>
<evidence type="ECO:0000313" key="3">
    <source>
        <dbReference type="Proteomes" id="UP001180020"/>
    </source>
</evidence>